<sequence>MPFCFHQENLSSLKRGNELWNSLFPVCPGTRPLFSHKQLRGMKADQPEPAFQAAQLPIVNAAQSPALAAYHLASDECCCVHCGFDDVLLDRTVKP</sequence>
<reference evidence="1 2" key="1">
    <citation type="journal article" date="2012" name="Genome Biol.">
        <title>Sequencing three crocodilian genomes to illuminate the evolution of archosaurs and amniotes.</title>
        <authorList>
            <person name="St John J.A."/>
            <person name="Braun E.L."/>
            <person name="Isberg S.R."/>
            <person name="Miles L.G."/>
            <person name="Chong A.Y."/>
            <person name="Gongora J."/>
            <person name="Dalzell P."/>
            <person name="Moran C."/>
            <person name="Bed'hom B."/>
            <person name="Abzhanov A."/>
            <person name="Burgess S.C."/>
            <person name="Cooksey A.M."/>
            <person name="Castoe T.A."/>
            <person name="Crawford N.G."/>
            <person name="Densmore L.D."/>
            <person name="Drew J.C."/>
            <person name="Edwards S.V."/>
            <person name="Faircloth B.C."/>
            <person name="Fujita M.K."/>
            <person name="Greenwold M.J."/>
            <person name="Hoffmann F.G."/>
            <person name="Howard J.M."/>
            <person name="Iguchi T."/>
            <person name="Janes D.E."/>
            <person name="Khan S.Y."/>
            <person name="Kohno S."/>
            <person name="de Koning A.J."/>
            <person name="Lance S.L."/>
            <person name="McCarthy F.M."/>
            <person name="McCormack J.E."/>
            <person name="Merchant M.E."/>
            <person name="Peterson D.G."/>
            <person name="Pollock D.D."/>
            <person name="Pourmand N."/>
            <person name="Raney B.J."/>
            <person name="Roessler K.A."/>
            <person name="Sanford J.R."/>
            <person name="Sawyer R.H."/>
            <person name="Schmidt C.J."/>
            <person name="Triplett E.W."/>
            <person name="Tuberville T.D."/>
            <person name="Venegas-Anaya M."/>
            <person name="Howard J.T."/>
            <person name="Jarvis E.D."/>
            <person name="Guillette L.J.Jr."/>
            <person name="Glenn T.C."/>
            <person name="Green R.E."/>
            <person name="Ray D.A."/>
        </authorList>
    </citation>
    <scope>NUCLEOTIDE SEQUENCE [LARGE SCALE GENOMIC DNA]</scope>
    <source>
        <strain evidence="1">KSC_2009_1</strain>
    </source>
</reference>
<evidence type="ECO:0000313" key="1">
    <source>
        <dbReference type="EMBL" id="KYO31202.1"/>
    </source>
</evidence>
<comment type="caution">
    <text evidence="1">The sequence shown here is derived from an EMBL/GenBank/DDBJ whole genome shotgun (WGS) entry which is preliminary data.</text>
</comment>
<accession>A0A151N349</accession>
<keyword evidence="2" id="KW-1185">Reference proteome</keyword>
<name>A0A151N349_ALLMI</name>
<evidence type="ECO:0000313" key="2">
    <source>
        <dbReference type="Proteomes" id="UP000050525"/>
    </source>
</evidence>
<dbReference type="Proteomes" id="UP000050525">
    <property type="component" value="Unassembled WGS sequence"/>
</dbReference>
<organism evidence="1 2">
    <name type="scientific">Alligator mississippiensis</name>
    <name type="common">American alligator</name>
    <dbReference type="NCBI Taxonomy" id="8496"/>
    <lineage>
        <taxon>Eukaryota</taxon>
        <taxon>Metazoa</taxon>
        <taxon>Chordata</taxon>
        <taxon>Craniata</taxon>
        <taxon>Vertebrata</taxon>
        <taxon>Euteleostomi</taxon>
        <taxon>Archelosauria</taxon>
        <taxon>Archosauria</taxon>
        <taxon>Crocodylia</taxon>
        <taxon>Alligatoridae</taxon>
        <taxon>Alligatorinae</taxon>
        <taxon>Alligator</taxon>
    </lineage>
</organism>
<proteinExistence type="predicted"/>
<protein>
    <submittedName>
        <fullName evidence="1">Uncharacterized protein</fullName>
    </submittedName>
</protein>
<gene>
    <name evidence="1" type="ORF">Y1Q_0016528</name>
</gene>
<dbReference type="AlphaFoldDB" id="A0A151N349"/>
<dbReference type="EMBL" id="AKHW03004113">
    <property type="protein sequence ID" value="KYO31202.1"/>
    <property type="molecule type" value="Genomic_DNA"/>
</dbReference>